<evidence type="ECO:0000256" key="8">
    <source>
        <dbReference type="PIRSR" id="PIRSR001589-1"/>
    </source>
</evidence>
<gene>
    <name evidence="12" type="ORF">DFQ08_103334</name>
</gene>
<accession>A0A368ZHL8</accession>
<dbReference type="CDD" id="cd01991">
    <property type="entry name" value="Asn_synthase_B_C"/>
    <property type="match status" value="1"/>
</dbReference>
<dbReference type="OrthoDB" id="9763290at2"/>
<dbReference type="InterPro" id="IPR001962">
    <property type="entry name" value="Asn_synthase"/>
</dbReference>
<keyword evidence="5 9" id="KW-0067">ATP-binding</keyword>
<dbReference type="EC" id="6.3.5.4" evidence="3"/>
<feature type="binding site" evidence="9">
    <location>
        <position position="101"/>
    </location>
    <ligand>
        <name>L-glutamine</name>
        <dbReference type="ChEBI" id="CHEBI:58359"/>
    </ligand>
</feature>
<evidence type="ECO:0000256" key="10">
    <source>
        <dbReference type="PIRSR" id="PIRSR001589-3"/>
    </source>
</evidence>
<dbReference type="NCBIfam" id="TIGR01536">
    <property type="entry name" value="asn_synth_AEB"/>
    <property type="match status" value="1"/>
</dbReference>
<dbReference type="Gene3D" id="3.40.50.620">
    <property type="entry name" value="HUPs"/>
    <property type="match status" value="1"/>
</dbReference>
<evidence type="ECO:0000256" key="5">
    <source>
        <dbReference type="ARBA" id="ARBA00022840"/>
    </source>
</evidence>
<evidence type="ECO:0000313" key="12">
    <source>
        <dbReference type="EMBL" id="RCW91504.1"/>
    </source>
</evidence>
<dbReference type="Gene3D" id="3.60.20.10">
    <property type="entry name" value="Glutamine Phosphoribosylpyrophosphate, subunit 1, domain 1"/>
    <property type="match status" value="1"/>
</dbReference>
<feature type="binding site" evidence="9">
    <location>
        <begin position="359"/>
        <end position="360"/>
    </location>
    <ligand>
        <name>ATP</name>
        <dbReference type="ChEBI" id="CHEBI:30616"/>
    </ligand>
</feature>
<evidence type="ECO:0000256" key="3">
    <source>
        <dbReference type="ARBA" id="ARBA00012737"/>
    </source>
</evidence>
<dbReference type="InterPro" id="IPR006426">
    <property type="entry name" value="Asn_synth_AEB"/>
</dbReference>
<evidence type="ECO:0000256" key="7">
    <source>
        <dbReference type="ARBA" id="ARBA00048741"/>
    </source>
</evidence>
<evidence type="ECO:0000256" key="2">
    <source>
        <dbReference type="ARBA" id="ARBA00005752"/>
    </source>
</evidence>
<comment type="pathway">
    <text evidence="1">Amino-acid biosynthesis; L-asparagine biosynthesis; L-asparagine from L-aspartate (L-Gln route): step 1/1.</text>
</comment>
<dbReference type="InterPro" id="IPR017932">
    <property type="entry name" value="GATase_2_dom"/>
</dbReference>
<reference evidence="12 13" key="1">
    <citation type="submission" date="2018-07" db="EMBL/GenBank/DDBJ databases">
        <title>Genomic Encyclopedia of Type Strains, Phase III (KMG-III): the genomes of soil and plant-associated and newly described type strains.</title>
        <authorList>
            <person name="Whitman W."/>
        </authorList>
    </citation>
    <scope>NUCLEOTIDE SEQUENCE [LARGE SCALE GENOMIC DNA]</scope>
    <source>
        <strain evidence="12 13">CECT 7958</strain>
    </source>
</reference>
<dbReference type="InterPro" id="IPR051786">
    <property type="entry name" value="ASN_synthetase/amidase"/>
</dbReference>
<name>A0A368ZHL8_9FLAO</name>
<dbReference type="InterPro" id="IPR014729">
    <property type="entry name" value="Rossmann-like_a/b/a_fold"/>
</dbReference>
<feature type="site" description="Important for beta-aspartyl-AMP intermediate formation" evidence="10">
    <location>
        <position position="361"/>
    </location>
</feature>
<evidence type="ECO:0000259" key="11">
    <source>
        <dbReference type="PROSITE" id="PS51278"/>
    </source>
</evidence>
<dbReference type="GO" id="GO:0004066">
    <property type="term" value="F:asparagine synthase (glutamine-hydrolyzing) activity"/>
    <property type="evidence" value="ECO:0007669"/>
    <property type="project" value="UniProtKB-EC"/>
</dbReference>
<dbReference type="AlphaFoldDB" id="A0A368ZHL8"/>
<dbReference type="GO" id="GO:0005829">
    <property type="term" value="C:cytosol"/>
    <property type="evidence" value="ECO:0007669"/>
    <property type="project" value="TreeGrafter"/>
</dbReference>
<dbReference type="PIRSF" id="PIRSF001589">
    <property type="entry name" value="Asn_synthetase_glu-h"/>
    <property type="match status" value="1"/>
</dbReference>
<keyword evidence="8" id="KW-0028">Amino-acid biosynthesis</keyword>
<evidence type="ECO:0000256" key="1">
    <source>
        <dbReference type="ARBA" id="ARBA00005187"/>
    </source>
</evidence>
<dbReference type="GO" id="GO:0006529">
    <property type="term" value="P:asparagine biosynthetic process"/>
    <property type="evidence" value="ECO:0007669"/>
    <property type="project" value="UniProtKB-KW"/>
</dbReference>
<feature type="domain" description="Glutamine amidotransferase type-2" evidence="11">
    <location>
        <begin position="2"/>
        <end position="214"/>
    </location>
</feature>
<evidence type="ECO:0000313" key="13">
    <source>
        <dbReference type="Proteomes" id="UP000253436"/>
    </source>
</evidence>
<dbReference type="PANTHER" id="PTHR43284">
    <property type="entry name" value="ASPARAGINE SYNTHETASE (GLUTAMINE-HYDROLYZING)"/>
    <property type="match status" value="1"/>
</dbReference>
<keyword evidence="8" id="KW-0061">Asparagine biosynthesis</keyword>
<protein>
    <recommendedName>
        <fullName evidence="3">asparagine synthase (glutamine-hydrolyzing)</fullName>
        <ecNumber evidence="3">6.3.5.4</ecNumber>
    </recommendedName>
</protein>
<dbReference type="InterPro" id="IPR029055">
    <property type="entry name" value="Ntn_hydrolases_N"/>
</dbReference>
<dbReference type="SUPFAM" id="SSF52402">
    <property type="entry name" value="Adenine nucleotide alpha hydrolases-like"/>
    <property type="match status" value="1"/>
</dbReference>
<dbReference type="GO" id="GO:0005524">
    <property type="term" value="F:ATP binding"/>
    <property type="evidence" value="ECO:0007669"/>
    <property type="project" value="UniProtKB-KW"/>
</dbReference>
<dbReference type="SUPFAM" id="SSF56235">
    <property type="entry name" value="N-terminal nucleophile aminohydrolases (Ntn hydrolases)"/>
    <property type="match status" value="1"/>
</dbReference>
<evidence type="ECO:0000256" key="4">
    <source>
        <dbReference type="ARBA" id="ARBA00022741"/>
    </source>
</evidence>
<comment type="caution">
    <text evidence="12">The sequence shown here is derived from an EMBL/GenBank/DDBJ whole genome shotgun (WGS) entry which is preliminary data.</text>
</comment>
<dbReference type="Pfam" id="PF00733">
    <property type="entry name" value="Asn_synthase"/>
    <property type="match status" value="1"/>
</dbReference>
<evidence type="ECO:0000256" key="9">
    <source>
        <dbReference type="PIRSR" id="PIRSR001589-2"/>
    </source>
</evidence>
<keyword evidence="4 9" id="KW-0547">Nucleotide-binding</keyword>
<sequence>MCGISGIINWAGITEKEGNKTVTSLKAMNYRGPDYSNSVKSKYAVLGHNRLAILDLNKRSNQPMSSADERYTIVFNGEIYNHKEINKELKNKGVEFNTTSDTEVLLKGFIVFGKSILQKIRGMFAFVIWDNVKNVCFAARDRFGEKPFYYTIDKNNNFSFASNLQGIVALIEKPLEINKQAVFELFTQQYLTESTIYNGVSKLKPGHFLEITREGFEEGIYWDLNYKNKIETSFSEAKDTIETMLFESVSEQLEADVPVGVYLSGGTDSSIITALASQKKKYVTALTMSTPNSVNDEAEAASFVANHLGVKHKIVPLDNSSIKFLPKILKTMEPLADVSLIPSMAIAKEASKDFRVMLSGDGADEIFGGYKTPILFEQNNFKGNYLTKKIIDKSLDANGNISRQLNDRLTMSRLFKWGGIESFYKSSKAPVKEVLNILSFNDVKVYGNVVNEEVLSKISTESDVFMYKGIKDKLVNDFLYKMDASSMLFSLESRAPYLDYRIADYVSSLSLNTLMPSGEDKELLKKIGSKYIPESFFKLPKKGFSIPYYEYLKNEWGTLLIKLVNENISADLRIINPLNVVKLLNSYREKPSFRIGRLLYSVLVFEIWLREFHLNIEMTDPIFYEK</sequence>
<keyword evidence="6 8" id="KW-0315">Glutamine amidotransferase</keyword>
<dbReference type="CDD" id="cd00712">
    <property type="entry name" value="AsnB"/>
    <property type="match status" value="1"/>
</dbReference>
<comment type="catalytic activity">
    <reaction evidence="7">
        <text>L-aspartate + L-glutamine + ATP + H2O = L-asparagine + L-glutamate + AMP + diphosphate + H(+)</text>
        <dbReference type="Rhea" id="RHEA:12228"/>
        <dbReference type="ChEBI" id="CHEBI:15377"/>
        <dbReference type="ChEBI" id="CHEBI:15378"/>
        <dbReference type="ChEBI" id="CHEBI:29985"/>
        <dbReference type="ChEBI" id="CHEBI:29991"/>
        <dbReference type="ChEBI" id="CHEBI:30616"/>
        <dbReference type="ChEBI" id="CHEBI:33019"/>
        <dbReference type="ChEBI" id="CHEBI:58048"/>
        <dbReference type="ChEBI" id="CHEBI:58359"/>
        <dbReference type="ChEBI" id="CHEBI:456215"/>
        <dbReference type="EC" id="6.3.5.4"/>
    </reaction>
</comment>
<dbReference type="EMBL" id="QPJO01000003">
    <property type="protein sequence ID" value="RCW91504.1"/>
    <property type="molecule type" value="Genomic_DNA"/>
</dbReference>
<evidence type="ECO:0000256" key="6">
    <source>
        <dbReference type="ARBA" id="ARBA00022962"/>
    </source>
</evidence>
<dbReference type="RefSeq" id="WP_114310011.1">
    <property type="nucleotide sequence ID" value="NZ_QPJO01000003.1"/>
</dbReference>
<dbReference type="PROSITE" id="PS51278">
    <property type="entry name" value="GATASE_TYPE_2"/>
    <property type="match status" value="1"/>
</dbReference>
<dbReference type="Pfam" id="PF13537">
    <property type="entry name" value="GATase_7"/>
    <property type="match status" value="1"/>
</dbReference>
<keyword evidence="13" id="KW-1185">Reference proteome</keyword>
<comment type="similarity">
    <text evidence="2">Belongs to the asparagine synthetase family.</text>
</comment>
<dbReference type="InterPro" id="IPR033738">
    <property type="entry name" value="AsnB_N"/>
</dbReference>
<proteinExistence type="inferred from homology"/>
<feature type="active site" description="For GATase activity" evidence="8">
    <location>
        <position position="2"/>
    </location>
</feature>
<organism evidence="12 13">
    <name type="scientific">Winogradskyella arenosi</name>
    <dbReference type="NCBI Taxonomy" id="533325"/>
    <lineage>
        <taxon>Bacteria</taxon>
        <taxon>Pseudomonadati</taxon>
        <taxon>Bacteroidota</taxon>
        <taxon>Flavobacteriia</taxon>
        <taxon>Flavobacteriales</taxon>
        <taxon>Flavobacteriaceae</taxon>
        <taxon>Winogradskyella</taxon>
    </lineage>
</organism>
<dbReference type="PANTHER" id="PTHR43284:SF1">
    <property type="entry name" value="ASPARAGINE SYNTHETASE"/>
    <property type="match status" value="1"/>
</dbReference>
<dbReference type="Proteomes" id="UP000253436">
    <property type="component" value="Unassembled WGS sequence"/>
</dbReference>